<accession>A0A0B2ABH0</accession>
<reference evidence="9 10" key="1">
    <citation type="submission" date="2014-11" db="EMBL/GenBank/DDBJ databases">
        <title>Genome sequence of Microbacterium mangrovi MUSC 115(T).</title>
        <authorList>
            <person name="Lee L.-H."/>
        </authorList>
    </citation>
    <scope>NUCLEOTIDE SEQUENCE [LARGE SCALE GENOMIC DNA]</scope>
    <source>
        <strain evidence="9 10">MUSC 115</strain>
    </source>
</reference>
<name>A0A0B2ABH0_9MICO</name>
<dbReference type="InterPro" id="IPR036046">
    <property type="entry name" value="Acylphosphatase-like_dom_sf"/>
</dbReference>
<dbReference type="GO" id="GO:0003998">
    <property type="term" value="F:acylphosphatase activity"/>
    <property type="evidence" value="ECO:0007669"/>
    <property type="project" value="UniProtKB-EC"/>
</dbReference>
<evidence type="ECO:0000313" key="10">
    <source>
        <dbReference type="Proteomes" id="UP000031030"/>
    </source>
</evidence>
<dbReference type="EC" id="3.6.1.7" evidence="2 5"/>
<feature type="active site" evidence="5">
    <location>
        <position position="18"/>
    </location>
</feature>
<dbReference type="STRING" id="1348253.LK09_08880"/>
<dbReference type="PROSITE" id="PS00151">
    <property type="entry name" value="ACYLPHOSPHATASE_2"/>
    <property type="match status" value="1"/>
</dbReference>
<sequence length="91" mass="9923">MRRVHAIVTGEVQGVGYRYSMRRVADETGVAGWVRNRPDGCVEAEIEGTASQVEAMVDWMRHGPHFARPASVRTTDVPPTGADGFDILPTA</sequence>
<dbReference type="OrthoDB" id="3182027at2"/>
<dbReference type="InterPro" id="IPR017968">
    <property type="entry name" value="Acylphosphatase_CS"/>
</dbReference>
<dbReference type="EMBL" id="JTDK01000006">
    <property type="protein sequence ID" value="KHK98942.1"/>
    <property type="molecule type" value="Genomic_DNA"/>
</dbReference>
<organism evidence="9 10">
    <name type="scientific">Microbacterium mangrovi</name>
    <dbReference type="NCBI Taxonomy" id="1348253"/>
    <lineage>
        <taxon>Bacteria</taxon>
        <taxon>Bacillati</taxon>
        <taxon>Actinomycetota</taxon>
        <taxon>Actinomycetes</taxon>
        <taxon>Micrococcales</taxon>
        <taxon>Microbacteriaceae</taxon>
        <taxon>Microbacterium</taxon>
    </lineage>
</organism>
<dbReference type="Proteomes" id="UP000031030">
    <property type="component" value="Unassembled WGS sequence"/>
</dbReference>
<evidence type="ECO:0000256" key="5">
    <source>
        <dbReference type="PROSITE-ProRule" id="PRU00520"/>
    </source>
</evidence>
<evidence type="ECO:0000259" key="8">
    <source>
        <dbReference type="PROSITE" id="PS51160"/>
    </source>
</evidence>
<dbReference type="PRINTS" id="PR00112">
    <property type="entry name" value="ACYLPHPHTASE"/>
</dbReference>
<feature type="active site" evidence="5">
    <location>
        <position position="36"/>
    </location>
</feature>
<dbReference type="AlphaFoldDB" id="A0A0B2ABH0"/>
<dbReference type="PANTHER" id="PTHR47268:SF4">
    <property type="entry name" value="ACYLPHOSPHATASE"/>
    <property type="match status" value="1"/>
</dbReference>
<feature type="domain" description="Acylphosphatase-like" evidence="8">
    <location>
        <begin position="3"/>
        <end position="89"/>
    </location>
</feature>
<dbReference type="InterPro" id="IPR001792">
    <property type="entry name" value="Acylphosphatase-like_dom"/>
</dbReference>
<dbReference type="Gene3D" id="3.30.70.100">
    <property type="match status" value="1"/>
</dbReference>
<evidence type="ECO:0000256" key="2">
    <source>
        <dbReference type="ARBA" id="ARBA00012150"/>
    </source>
</evidence>
<dbReference type="PANTHER" id="PTHR47268">
    <property type="entry name" value="ACYLPHOSPHATASE"/>
    <property type="match status" value="1"/>
</dbReference>
<dbReference type="InterPro" id="IPR020456">
    <property type="entry name" value="Acylphosphatase"/>
</dbReference>
<evidence type="ECO:0000256" key="3">
    <source>
        <dbReference type="ARBA" id="ARBA00015991"/>
    </source>
</evidence>
<keyword evidence="10" id="KW-1185">Reference proteome</keyword>
<comment type="similarity">
    <text evidence="1 6">Belongs to the acylphosphatase family.</text>
</comment>
<dbReference type="PROSITE" id="PS51160">
    <property type="entry name" value="ACYLPHOSPHATASE_3"/>
    <property type="match status" value="1"/>
</dbReference>
<comment type="catalytic activity">
    <reaction evidence="4 5">
        <text>an acyl phosphate + H2O = a carboxylate + phosphate + H(+)</text>
        <dbReference type="Rhea" id="RHEA:14965"/>
        <dbReference type="ChEBI" id="CHEBI:15377"/>
        <dbReference type="ChEBI" id="CHEBI:15378"/>
        <dbReference type="ChEBI" id="CHEBI:29067"/>
        <dbReference type="ChEBI" id="CHEBI:43474"/>
        <dbReference type="ChEBI" id="CHEBI:59918"/>
        <dbReference type="EC" id="3.6.1.7"/>
    </reaction>
</comment>
<dbReference type="Pfam" id="PF00708">
    <property type="entry name" value="Acylphosphatase"/>
    <property type="match status" value="1"/>
</dbReference>
<evidence type="ECO:0000256" key="7">
    <source>
        <dbReference type="SAM" id="MobiDB-lite"/>
    </source>
</evidence>
<keyword evidence="5" id="KW-0378">Hydrolase</keyword>
<dbReference type="SUPFAM" id="SSF54975">
    <property type="entry name" value="Acylphosphatase/BLUF domain-like"/>
    <property type="match status" value="1"/>
</dbReference>
<feature type="region of interest" description="Disordered" evidence="7">
    <location>
        <begin position="70"/>
        <end position="91"/>
    </location>
</feature>
<comment type="caution">
    <text evidence="9">The sequence shown here is derived from an EMBL/GenBank/DDBJ whole genome shotgun (WGS) entry which is preliminary data.</text>
</comment>
<evidence type="ECO:0000256" key="4">
    <source>
        <dbReference type="ARBA" id="ARBA00047645"/>
    </source>
</evidence>
<evidence type="ECO:0000313" key="9">
    <source>
        <dbReference type="EMBL" id="KHK98942.1"/>
    </source>
</evidence>
<evidence type="ECO:0000256" key="6">
    <source>
        <dbReference type="RuleBase" id="RU004168"/>
    </source>
</evidence>
<protein>
    <recommendedName>
        <fullName evidence="3 5">acylphosphatase</fullName>
        <ecNumber evidence="2 5">3.6.1.7</ecNumber>
    </recommendedName>
</protein>
<proteinExistence type="inferred from homology"/>
<gene>
    <name evidence="9" type="ORF">LK09_08880</name>
</gene>
<evidence type="ECO:0000256" key="1">
    <source>
        <dbReference type="ARBA" id="ARBA00005614"/>
    </source>
</evidence>